<dbReference type="EMBL" id="LAZR01037820">
    <property type="protein sequence ID" value="KKL21191.1"/>
    <property type="molecule type" value="Genomic_DNA"/>
</dbReference>
<accession>A0A0F9DU48</accession>
<gene>
    <name evidence="1" type="ORF">LCGC14_2447900</name>
</gene>
<protein>
    <recommendedName>
        <fullName evidence="2">Bacteriophage Mu GpT domain-containing protein</fullName>
    </recommendedName>
</protein>
<feature type="non-terminal residue" evidence="1">
    <location>
        <position position="155"/>
    </location>
</feature>
<comment type="caution">
    <text evidence="1">The sequence shown here is derived from an EMBL/GenBank/DDBJ whole genome shotgun (WGS) entry which is preliminary data.</text>
</comment>
<evidence type="ECO:0008006" key="2">
    <source>
        <dbReference type="Google" id="ProtNLM"/>
    </source>
</evidence>
<dbReference type="AlphaFoldDB" id="A0A0F9DU48"/>
<evidence type="ECO:0000313" key="1">
    <source>
        <dbReference type="EMBL" id="KKL21191.1"/>
    </source>
</evidence>
<reference evidence="1" key="1">
    <citation type="journal article" date="2015" name="Nature">
        <title>Complex archaea that bridge the gap between prokaryotes and eukaryotes.</title>
        <authorList>
            <person name="Spang A."/>
            <person name="Saw J.H."/>
            <person name="Jorgensen S.L."/>
            <person name="Zaremba-Niedzwiedzka K."/>
            <person name="Martijn J."/>
            <person name="Lind A.E."/>
            <person name="van Eijk R."/>
            <person name="Schleper C."/>
            <person name="Guy L."/>
            <person name="Ettema T.J."/>
        </authorList>
    </citation>
    <scope>NUCLEOTIDE SEQUENCE</scope>
</reference>
<proteinExistence type="predicted"/>
<dbReference type="Pfam" id="PF25209">
    <property type="entry name" value="Phage_capsid_4"/>
    <property type="match status" value="1"/>
</dbReference>
<sequence>MLDRQLVAAYKAVEAAWRPFTKMTTLSKIDEDARRFAIYGGDNLLPRVGEKGEYLASPRNELRYLIQVNKRGRQFDISWESLINDDLGALRDTPERFGRAAERTEHRIVTSLYASDVGAHVEGNGGNLYQVGVNAAATVLSVPALEVGVQTMNMF</sequence>
<name>A0A0F9DU48_9ZZZZ</name>
<organism evidence="1">
    <name type="scientific">marine sediment metagenome</name>
    <dbReference type="NCBI Taxonomy" id="412755"/>
    <lineage>
        <taxon>unclassified sequences</taxon>
        <taxon>metagenomes</taxon>
        <taxon>ecological metagenomes</taxon>
    </lineage>
</organism>